<evidence type="ECO:0000313" key="8">
    <source>
        <dbReference type="EMBL" id="QKJ29025.1"/>
    </source>
</evidence>
<dbReference type="EMBL" id="CP054139">
    <property type="protein sequence ID" value="QKJ29025.1"/>
    <property type="molecule type" value="Genomic_DNA"/>
</dbReference>
<dbReference type="InterPro" id="IPR011990">
    <property type="entry name" value="TPR-like_helical_dom_sf"/>
</dbReference>
<comment type="subcellular location">
    <subcellularLocation>
        <location evidence="1">Cell outer membrane</location>
    </subcellularLocation>
</comment>
<dbReference type="KEGG" id="mmab:HQ865_04410"/>
<dbReference type="InterPro" id="IPR033985">
    <property type="entry name" value="SusD-like_N"/>
</dbReference>
<evidence type="ECO:0000256" key="4">
    <source>
        <dbReference type="ARBA" id="ARBA00023136"/>
    </source>
</evidence>
<accession>A0A7D4Q764</accession>
<proteinExistence type="inferred from homology"/>
<evidence type="ECO:0000259" key="7">
    <source>
        <dbReference type="Pfam" id="PF14322"/>
    </source>
</evidence>
<keyword evidence="9" id="KW-1185">Reference proteome</keyword>
<dbReference type="GO" id="GO:0009279">
    <property type="term" value="C:cell outer membrane"/>
    <property type="evidence" value="ECO:0007669"/>
    <property type="project" value="UniProtKB-SubCell"/>
</dbReference>
<dbReference type="Pfam" id="PF07980">
    <property type="entry name" value="SusD_RagB"/>
    <property type="match status" value="1"/>
</dbReference>
<evidence type="ECO:0000256" key="3">
    <source>
        <dbReference type="ARBA" id="ARBA00022729"/>
    </source>
</evidence>
<evidence type="ECO:0000313" key="9">
    <source>
        <dbReference type="Proteomes" id="UP000505355"/>
    </source>
</evidence>
<dbReference type="Gene3D" id="1.25.40.390">
    <property type="match status" value="1"/>
</dbReference>
<gene>
    <name evidence="8" type="ORF">HQ865_04410</name>
</gene>
<keyword evidence="4" id="KW-0472">Membrane</keyword>
<evidence type="ECO:0000256" key="2">
    <source>
        <dbReference type="ARBA" id="ARBA00006275"/>
    </source>
</evidence>
<dbReference type="InterPro" id="IPR012944">
    <property type="entry name" value="SusD_RagB_dom"/>
</dbReference>
<dbReference type="AlphaFoldDB" id="A0A7D4Q764"/>
<dbReference type="RefSeq" id="WP_173413723.1">
    <property type="nucleotide sequence ID" value="NZ_CP054139.1"/>
</dbReference>
<dbReference type="SUPFAM" id="SSF48452">
    <property type="entry name" value="TPR-like"/>
    <property type="match status" value="1"/>
</dbReference>
<keyword evidence="5" id="KW-0998">Cell outer membrane</keyword>
<evidence type="ECO:0000259" key="6">
    <source>
        <dbReference type="Pfam" id="PF07980"/>
    </source>
</evidence>
<dbReference type="Proteomes" id="UP000505355">
    <property type="component" value="Chromosome"/>
</dbReference>
<feature type="domain" description="SusD-like N-terminal" evidence="7">
    <location>
        <begin position="106"/>
        <end position="212"/>
    </location>
</feature>
<sequence length="543" mass="60563">MKLYHKIGLGACLLASMASCKKSYLQESPPNILVADNLFANYDGYQNALNGLYYEVRRSRSGVTTSDPVNDMMFEMNVIGVDNGYGNYVTANTEGIFNSWGALNNAGQGYYSKTWAYLYETINSANTIIDRSAASTVLSDAQRNSVQAEARCIRAWAYRHLTYLWGDVPLQLHESTGENVRTDYDRTPVATIHNQMKADWQFADQYLPVTSSNNGKLIKGVAEHYLAELYLADNKPDSAKIWALKVTTNANYKLVTARYGVNATKPGTAFTDMFLDGNSNRSEGNTEALWVLQNELNVVGGEGNNIMRRYWVNRYYSLTVKGTDNKTTSPFAPSADFGGRGIGRLGPTKWAFSIYDATDDRGGDFAWRFSYAINTNPPKGYVLGQVVPVDRTATEKVSNPNYPNTRKWDYTSPLDVNGSQGYNDQIYLRAGETYLLLAEADFKTGDLQGAVDAINALRNRAHATPATLAQINLDFILDERSRELFTEEDRRYTLLRTGTWLTRTKAHNALAGATITTRDQLLPIPQDVIDANLTKKFPQNPGY</sequence>
<feature type="domain" description="RagB/SusD" evidence="6">
    <location>
        <begin position="398"/>
        <end position="543"/>
    </location>
</feature>
<dbReference type="PROSITE" id="PS51257">
    <property type="entry name" value="PROKAR_LIPOPROTEIN"/>
    <property type="match status" value="1"/>
</dbReference>
<organism evidence="8 9">
    <name type="scientific">Mucilaginibacter mali</name>
    <dbReference type="NCBI Taxonomy" id="2740462"/>
    <lineage>
        <taxon>Bacteria</taxon>
        <taxon>Pseudomonadati</taxon>
        <taxon>Bacteroidota</taxon>
        <taxon>Sphingobacteriia</taxon>
        <taxon>Sphingobacteriales</taxon>
        <taxon>Sphingobacteriaceae</taxon>
        <taxon>Mucilaginibacter</taxon>
    </lineage>
</organism>
<comment type="similarity">
    <text evidence="2">Belongs to the SusD family.</text>
</comment>
<name>A0A7D4Q764_9SPHI</name>
<protein>
    <submittedName>
        <fullName evidence="8">RagB/SusD family nutrient uptake outer membrane protein</fullName>
    </submittedName>
</protein>
<dbReference type="Pfam" id="PF14322">
    <property type="entry name" value="SusD-like_3"/>
    <property type="match status" value="1"/>
</dbReference>
<evidence type="ECO:0000256" key="5">
    <source>
        <dbReference type="ARBA" id="ARBA00023237"/>
    </source>
</evidence>
<evidence type="ECO:0000256" key="1">
    <source>
        <dbReference type="ARBA" id="ARBA00004442"/>
    </source>
</evidence>
<keyword evidence="3" id="KW-0732">Signal</keyword>
<reference evidence="8 9" key="1">
    <citation type="submission" date="2020-05" db="EMBL/GenBank/DDBJ databases">
        <title>Mucilaginibacter mali sp. nov.</title>
        <authorList>
            <person name="Kim H.S."/>
            <person name="Lee K.C."/>
            <person name="Suh M.K."/>
            <person name="Kim J.-S."/>
            <person name="Han K.-I."/>
            <person name="Eom M.K."/>
            <person name="Shin Y.K."/>
            <person name="Lee J.-S."/>
        </authorList>
    </citation>
    <scope>NUCLEOTIDE SEQUENCE [LARGE SCALE GENOMIC DNA]</scope>
    <source>
        <strain evidence="8 9">G2-14</strain>
    </source>
</reference>